<evidence type="ECO:0000256" key="5">
    <source>
        <dbReference type="ARBA" id="ARBA00022737"/>
    </source>
</evidence>
<evidence type="ECO:0000256" key="4">
    <source>
        <dbReference type="ARBA" id="ARBA00022679"/>
    </source>
</evidence>
<evidence type="ECO:0000313" key="12">
    <source>
        <dbReference type="EnsemblPlants" id="AES74558"/>
    </source>
</evidence>
<feature type="compositionally biased region" description="Low complexity" evidence="8">
    <location>
        <begin position="195"/>
        <end position="213"/>
    </location>
</feature>
<dbReference type="SUPFAM" id="SSF48371">
    <property type="entry name" value="ARM repeat"/>
    <property type="match status" value="1"/>
</dbReference>
<dbReference type="PaxDb" id="3880-AES74558"/>
<dbReference type="HOGENOM" id="CLU_006348_7_0_1"/>
<evidence type="ECO:0000256" key="7">
    <source>
        <dbReference type="SAM" id="Coils"/>
    </source>
</evidence>
<dbReference type="PANTHER" id="PTHR23315">
    <property type="entry name" value="U BOX DOMAIN-CONTAINING"/>
    <property type="match status" value="1"/>
</dbReference>
<dbReference type="SUPFAM" id="SSF57850">
    <property type="entry name" value="RING/U-box"/>
    <property type="match status" value="1"/>
</dbReference>
<dbReference type="UniPathway" id="UPA00143"/>
<dbReference type="PANTHER" id="PTHR23315:SF339">
    <property type="entry name" value="U-BOX DOMAIN-CONTAINING PROTEIN 40"/>
    <property type="match status" value="1"/>
</dbReference>
<dbReference type="AlphaFoldDB" id="G7KJD0"/>
<dbReference type="InterPro" id="IPR011989">
    <property type="entry name" value="ARM-like"/>
</dbReference>
<dbReference type="Proteomes" id="UP000265566">
    <property type="component" value="Chromosome 6"/>
</dbReference>
<dbReference type="GO" id="GO:0005634">
    <property type="term" value="C:nucleus"/>
    <property type="evidence" value="ECO:0000318"/>
    <property type="project" value="GO_Central"/>
</dbReference>
<dbReference type="InterPro" id="IPR000225">
    <property type="entry name" value="Armadillo"/>
</dbReference>
<evidence type="ECO:0000256" key="2">
    <source>
        <dbReference type="ARBA" id="ARBA00004906"/>
    </source>
</evidence>
<keyword evidence="4 11" id="KW-0808">Transferase</keyword>
<reference evidence="11" key="4">
    <citation type="journal article" date="2018" name="Nat. Plants">
        <title>Whole-genome landscape of Medicago truncatula symbiotic genes.</title>
        <authorList>
            <person name="Pecrix Y."/>
            <person name="Gamas P."/>
            <person name="Carrere S."/>
        </authorList>
    </citation>
    <scope>NUCLEOTIDE SEQUENCE</scope>
    <source>
        <tissue evidence="11">Leaves</tissue>
    </source>
</reference>
<dbReference type="InterPro" id="IPR003613">
    <property type="entry name" value="Ubox_domain"/>
</dbReference>
<dbReference type="Pfam" id="PF04564">
    <property type="entry name" value="U-box"/>
    <property type="match status" value="1"/>
</dbReference>
<feature type="compositionally biased region" description="Polar residues" evidence="8">
    <location>
        <begin position="160"/>
        <end position="174"/>
    </location>
</feature>
<evidence type="ECO:0000313" key="11">
    <source>
        <dbReference type="EMBL" id="RHN49901.1"/>
    </source>
</evidence>
<dbReference type="eggNOG" id="ENOG502QPJU">
    <property type="taxonomic scope" value="Eukaryota"/>
</dbReference>
<evidence type="ECO:0000256" key="3">
    <source>
        <dbReference type="ARBA" id="ARBA00012483"/>
    </source>
</evidence>
<dbReference type="EMBL" id="PSQE01000006">
    <property type="protein sequence ID" value="RHN49901.1"/>
    <property type="molecule type" value="Genomic_DNA"/>
</dbReference>
<dbReference type="InterPro" id="IPR013083">
    <property type="entry name" value="Znf_RING/FYVE/PHD"/>
</dbReference>
<keyword evidence="5" id="KW-0677">Repeat</keyword>
<feature type="region of interest" description="Disordered" evidence="8">
    <location>
        <begin position="1"/>
        <end position="26"/>
    </location>
</feature>
<feature type="compositionally biased region" description="Low complexity" evidence="8">
    <location>
        <begin position="223"/>
        <end position="235"/>
    </location>
</feature>
<dbReference type="Proteomes" id="UP000002051">
    <property type="component" value="Chromosome 6"/>
</dbReference>
<evidence type="ECO:0000256" key="1">
    <source>
        <dbReference type="ARBA" id="ARBA00000900"/>
    </source>
</evidence>
<dbReference type="GO" id="GO:0016567">
    <property type="term" value="P:protein ubiquitination"/>
    <property type="evidence" value="ECO:0007669"/>
    <property type="project" value="UniProtKB-UniPathway"/>
</dbReference>
<dbReference type="PROSITE" id="PS51698">
    <property type="entry name" value="U_BOX"/>
    <property type="match status" value="1"/>
</dbReference>
<protein>
    <recommendedName>
        <fullName evidence="3">RING-type E3 ubiquitin transferase</fullName>
        <ecNumber evidence="3">2.3.2.27</ecNumber>
    </recommendedName>
</protein>
<sequence length="554" mass="61478">MEIHKNTNKKWGGSKKESKSLEPIATTTPKMKWKKMMIFFNTTKATQNQNPPQEFLCPISGSLMSDPVIVSSGHSFDRTSVQACKNLNYTPQLADGTTPNFTTLIPNLNLKSSILKWTQTQTKMQTNPNLTTTENLVLKLMSSKQHEQNQNNLVLKLMSSKQHQRNQNNLVSNKNDQEEETRPISMLTPRKTSYSSSEESIATVTSSSSTRTTPPQLQSFCYSSPSSSELEPSTTPEEEEIVTKLRNHELVIVEEGLISLRKITRTNLESRVQLCSNRVLCFLRSLILSKNEVVRVNALASLVNLSLEKVNKVKIVRSGIVPPLIEVLRFGSCESQEHASCAMFSLALDDDNKTAIGVLGALLPLLHALKSESEKTRHDSGLALCHLSLVRSNRAKMVKLGFVSVLLGMVKSGHMMDQVLLMLGNLGFGSDGRAAMLDAGVVECLVGLLCGNELESESTKESCVAVLHALSHGGLRFKAVAKEVGVVEMLQKMEKMKSEKAKEKVRRILEVMREKEVEEEEVDWEELLDSGFSGRTMNRLNSGLDDLSVKSDEL</sequence>
<evidence type="ECO:0000259" key="9">
    <source>
        <dbReference type="PROSITE" id="PS51698"/>
    </source>
</evidence>
<keyword evidence="11" id="KW-0012">Acyltransferase</keyword>
<dbReference type="EnsemblPlants" id="AES74558">
    <property type="protein sequence ID" value="AES74558"/>
    <property type="gene ID" value="MTR_6g008170"/>
</dbReference>
<dbReference type="Gene3D" id="1.25.10.10">
    <property type="entry name" value="Leucine-rich Repeat Variant"/>
    <property type="match status" value="1"/>
</dbReference>
<comment type="pathway">
    <text evidence="2">Protein modification; protein ubiquitination.</text>
</comment>
<dbReference type="InterPro" id="IPR016024">
    <property type="entry name" value="ARM-type_fold"/>
</dbReference>
<keyword evidence="6" id="KW-0833">Ubl conjugation pathway</keyword>
<evidence type="ECO:0000313" key="10">
    <source>
        <dbReference type="EMBL" id="AES74558.2"/>
    </source>
</evidence>
<dbReference type="GO" id="GO:0005737">
    <property type="term" value="C:cytoplasm"/>
    <property type="evidence" value="ECO:0000318"/>
    <property type="project" value="GO_Central"/>
</dbReference>
<accession>A0A0C3VT60</accession>
<dbReference type="OrthoDB" id="7537227at2759"/>
<proteinExistence type="predicted"/>
<evidence type="ECO:0000256" key="6">
    <source>
        <dbReference type="ARBA" id="ARBA00022786"/>
    </source>
</evidence>
<dbReference type="EC" id="2.3.2.27" evidence="3"/>
<dbReference type="GO" id="GO:0061630">
    <property type="term" value="F:ubiquitin protein ligase activity"/>
    <property type="evidence" value="ECO:0007669"/>
    <property type="project" value="UniProtKB-EC"/>
</dbReference>
<reference evidence="12" key="3">
    <citation type="submission" date="2015-04" db="UniProtKB">
        <authorList>
            <consortium name="EnsemblPlants"/>
        </authorList>
    </citation>
    <scope>IDENTIFICATION</scope>
    <source>
        <strain evidence="12">cv. Jemalong A17</strain>
    </source>
</reference>
<name>G7KJD0_MEDTR</name>
<feature type="region of interest" description="Disordered" evidence="8">
    <location>
        <begin position="160"/>
        <end position="238"/>
    </location>
</feature>
<comment type="catalytic activity">
    <reaction evidence="1">
        <text>S-ubiquitinyl-[E2 ubiquitin-conjugating enzyme]-L-cysteine + [acceptor protein]-L-lysine = [E2 ubiquitin-conjugating enzyme]-L-cysteine + N(6)-ubiquitinyl-[acceptor protein]-L-lysine.</text>
        <dbReference type="EC" id="2.3.2.27"/>
    </reaction>
</comment>
<keyword evidence="7" id="KW-0175">Coiled coil</keyword>
<dbReference type="KEGG" id="mtr:11434906"/>
<dbReference type="Gene3D" id="3.30.40.10">
    <property type="entry name" value="Zinc/RING finger domain, C3HC4 (zinc finger)"/>
    <property type="match status" value="1"/>
</dbReference>
<reference evidence="10 13" key="2">
    <citation type="journal article" date="2014" name="BMC Genomics">
        <title>An improved genome release (version Mt4.0) for the model legume Medicago truncatula.</title>
        <authorList>
            <person name="Tang H."/>
            <person name="Krishnakumar V."/>
            <person name="Bidwell S."/>
            <person name="Rosen B."/>
            <person name="Chan A."/>
            <person name="Zhou S."/>
            <person name="Gentzbittel L."/>
            <person name="Childs K.L."/>
            <person name="Yandell M."/>
            <person name="Gundlach H."/>
            <person name="Mayer K.F."/>
            <person name="Schwartz D.C."/>
            <person name="Town C.D."/>
        </authorList>
    </citation>
    <scope>GENOME REANNOTATION</scope>
    <source>
        <strain evidence="12 13">cv. Jemalong A17</strain>
    </source>
</reference>
<dbReference type="SMART" id="SM00185">
    <property type="entry name" value="ARM"/>
    <property type="match status" value="3"/>
</dbReference>
<reference evidence="10 13" key="1">
    <citation type="journal article" date="2011" name="Nature">
        <title>The Medicago genome provides insight into the evolution of rhizobial symbioses.</title>
        <authorList>
            <person name="Young N.D."/>
            <person name="Debelle F."/>
            <person name="Oldroyd G.E."/>
            <person name="Geurts R."/>
            <person name="Cannon S.B."/>
            <person name="Udvardi M.K."/>
            <person name="Benedito V.A."/>
            <person name="Mayer K.F."/>
            <person name="Gouzy J."/>
            <person name="Schoof H."/>
            <person name="Van de Peer Y."/>
            <person name="Proost S."/>
            <person name="Cook D.R."/>
            <person name="Meyers B.C."/>
            <person name="Spannagl M."/>
            <person name="Cheung F."/>
            <person name="De Mita S."/>
            <person name="Krishnakumar V."/>
            <person name="Gundlach H."/>
            <person name="Zhou S."/>
            <person name="Mudge J."/>
            <person name="Bharti A.K."/>
            <person name="Murray J.D."/>
            <person name="Naoumkina M.A."/>
            <person name="Rosen B."/>
            <person name="Silverstein K.A."/>
            <person name="Tang H."/>
            <person name="Rombauts S."/>
            <person name="Zhao P.X."/>
            <person name="Zhou P."/>
            <person name="Barbe V."/>
            <person name="Bardou P."/>
            <person name="Bechner M."/>
            <person name="Bellec A."/>
            <person name="Berger A."/>
            <person name="Berges H."/>
            <person name="Bidwell S."/>
            <person name="Bisseling T."/>
            <person name="Choisne N."/>
            <person name="Couloux A."/>
            <person name="Denny R."/>
            <person name="Deshpande S."/>
            <person name="Dai X."/>
            <person name="Doyle J.J."/>
            <person name="Dudez A.M."/>
            <person name="Farmer A.D."/>
            <person name="Fouteau S."/>
            <person name="Franken C."/>
            <person name="Gibelin C."/>
            <person name="Gish J."/>
            <person name="Goldstein S."/>
            <person name="Gonzalez A.J."/>
            <person name="Green P.J."/>
            <person name="Hallab A."/>
            <person name="Hartog M."/>
            <person name="Hua A."/>
            <person name="Humphray S.J."/>
            <person name="Jeong D.H."/>
            <person name="Jing Y."/>
            <person name="Jocker A."/>
            <person name="Kenton S.M."/>
            <person name="Kim D.J."/>
            <person name="Klee K."/>
            <person name="Lai H."/>
            <person name="Lang C."/>
            <person name="Lin S."/>
            <person name="Macmil S.L."/>
            <person name="Magdelenat G."/>
            <person name="Matthews L."/>
            <person name="McCorrison J."/>
            <person name="Monaghan E.L."/>
            <person name="Mun J.H."/>
            <person name="Najar F.Z."/>
            <person name="Nicholson C."/>
            <person name="Noirot C."/>
            <person name="O'Bleness M."/>
            <person name="Paule C.R."/>
            <person name="Poulain J."/>
            <person name="Prion F."/>
            <person name="Qin B."/>
            <person name="Qu C."/>
            <person name="Retzel E.F."/>
            <person name="Riddle C."/>
            <person name="Sallet E."/>
            <person name="Samain S."/>
            <person name="Samson N."/>
            <person name="Sanders I."/>
            <person name="Saurat O."/>
            <person name="Scarpelli C."/>
            <person name="Schiex T."/>
            <person name="Segurens B."/>
            <person name="Severin A.J."/>
            <person name="Sherrier D.J."/>
            <person name="Shi R."/>
            <person name="Sims S."/>
            <person name="Singer S.R."/>
            <person name="Sinharoy S."/>
            <person name="Sterck L."/>
            <person name="Viollet A."/>
            <person name="Wang B.B."/>
            <person name="Wang K."/>
            <person name="Wang M."/>
            <person name="Wang X."/>
            <person name="Warfsmann J."/>
            <person name="Weissenbach J."/>
            <person name="White D.D."/>
            <person name="White J.D."/>
            <person name="Wiley G.B."/>
            <person name="Wincker P."/>
            <person name="Xing Y."/>
            <person name="Yang L."/>
            <person name="Yao Z."/>
            <person name="Ying F."/>
            <person name="Zhai J."/>
            <person name="Zhou L."/>
            <person name="Zuber A."/>
            <person name="Denarie J."/>
            <person name="Dixon R.A."/>
            <person name="May G.D."/>
            <person name="Schwartz D.C."/>
            <person name="Rogers J."/>
            <person name="Quetier F."/>
            <person name="Town C.D."/>
            <person name="Roe B.A."/>
        </authorList>
    </citation>
    <scope>NUCLEOTIDE SEQUENCE [LARGE SCALE GENOMIC DNA]</scope>
    <source>
        <strain evidence="10">A17</strain>
        <strain evidence="12 13">cv. Jemalong A17</strain>
    </source>
</reference>
<keyword evidence="13" id="KW-1185">Reference proteome</keyword>
<dbReference type="SMART" id="SM00504">
    <property type="entry name" value="Ubox"/>
    <property type="match status" value="1"/>
</dbReference>
<organism evidence="10 13">
    <name type="scientific">Medicago truncatula</name>
    <name type="common">Barrel medic</name>
    <name type="synonym">Medicago tribuloides</name>
    <dbReference type="NCBI Taxonomy" id="3880"/>
    <lineage>
        <taxon>Eukaryota</taxon>
        <taxon>Viridiplantae</taxon>
        <taxon>Streptophyta</taxon>
        <taxon>Embryophyta</taxon>
        <taxon>Tracheophyta</taxon>
        <taxon>Spermatophyta</taxon>
        <taxon>Magnoliopsida</taxon>
        <taxon>eudicotyledons</taxon>
        <taxon>Gunneridae</taxon>
        <taxon>Pentapetalae</taxon>
        <taxon>rosids</taxon>
        <taxon>fabids</taxon>
        <taxon>Fabales</taxon>
        <taxon>Fabaceae</taxon>
        <taxon>Papilionoideae</taxon>
        <taxon>50 kb inversion clade</taxon>
        <taxon>NPAAA clade</taxon>
        <taxon>Hologalegina</taxon>
        <taxon>IRL clade</taxon>
        <taxon>Trifolieae</taxon>
        <taxon>Medicago</taxon>
    </lineage>
</organism>
<accession>G7KJD0</accession>
<gene>
    <name evidence="12" type="primary">11434906</name>
    <name evidence="10" type="ordered locus">MTR_6g008170</name>
    <name evidence="11" type="ORF">MtrunA17_Chr6g0451581</name>
</gene>
<feature type="domain" description="U-box" evidence="9">
    <location>
        <begin position="50"/>
        <end position="124"/>
    </location>
</feature>
<dbReference type="Gramene" id="rna34129">
    <property type="protein sequence ID" value="RHN49901.1"/>
    <property type="gene ID" value="gene34129"/>
</dbReference>
<keyword evidence="11" id="KW-0436">Ligase</keyword>
<evidence type="ECO:0000313" key="13">
    <source>
        <dbReference type="Proteomes" id="UP000002051"/>
    </source>
</evidence>
<evidence type="ECO:0000256" key="8">
    <source>
        <dbReference type="SAM" id="MobiDB-lite"/>
    </source>
</evidence>
<dbReference type="EMBL" id="CM001222">
    <property type="protein sequence ID" value="AES74558.2"/>
    <property type="molecule type" value="Genomic_DNA"/>
</dbReference>
<feature type="coiled-coil region" evidence="7">
    <location>
        <begin position="486"/>
        <end position="518"/>
    </location>
</feature>
<dbReference type="GO" id="GO:0016874">
    <property type="term" value="F:ligase activity"/>
    <property type="evidence" value="ECO:0007669"/>
    <property type="project" value="UniProtKB-KW"/>
</dbReference>